<evidence type="ECO:0000256" key="1">
    <source>
        <dbReference type="ARBA" id="ARBA00004496"/>
    </source>
</evidence>
<dbReference type="NCBIfam" id="TIGR01087">
    <property type="entry name" value="murD"/>
    <property type="match status" value="1"/>
</dbReference>
<dbReference type="GO" id="GO:0009252">
    <property type="term" value="P:peptidoglycan biosynthetic process"/>
    <property type="evidence" value="ECO:0007669"/>
    <property type="project" value="UniProtKB-UniRule"/>
</dbReference>
<accession>A0A1H4B9U1</accession>
<comment type="subcellular location">
    <subcellularLocation>
        <location evidence="1 7 8">Cytoplasm</location>
    </subcellularLocation>
</comment>
<comment type="similarity">
    <text evidence="7">Belongs to the MurCDEF family.</text>
</comment>
<keyword evidence="4 7" id="KW-0436">Ligase</keyword>
<dbReference type="GO" id="GO:0071555">
    <property type="term" value="P:cell wall organization"/>
    <property type="evidence" value="ECO:0007669"/>
    <property type="project" value="UniProtKB-KW"/>
</dbReference>
<evidence type="ECO:0000256" key="7">
    <source>
        <dbReference type="HAMAP-Rule" id="MF_00639"/>
    </source>
</evidence>
<dbReference type="Pfam" id="PF21799">
    <property type="entry name" value="MurD-like_N"/>
    <property type="match status" value="1"/>
</dbReference>
<dbReference type="SUPFAM" id="SSF51984">
    <property type="entry name" value="MurCD N-terminal domain"/>
    <property type="match status" value="1"/>
</dbReference>
<dbReference type="OrthoDB" id="9809796at2"/>
<reference evidence="12" key="1">
    <citation type="submission" date="2016-10" db="EMBL/GenBank/DDBJ databases">
        <authorList>
            <person name="Varghese N."/>
            <person name="Submissions S."/>
        </authorList>
    </citation>
    <scope>NUCLEOTIDE SEQUENCE [LARGE SCALE GENOMIC DNA]</scope>
    <source>
        <strain evidence="12">KPR-1</strain>
    </source>
</reference>
<protein>
    <recommendedName>
        <fullName evidence="7 8">UDP-N-acetylmuramoylalanine--D-glutamate ligase</fullName>
        <ecNumber evidence="7 8">6.3.2.9</ecNumber>
    </recommendedName>
    <alternativeName>
        <fullName evidence="7">D-glutamic acid-adding enzyme</fullName>
    </alternativeName>
    <alternativeName>
        <fullName evidence="7">UDP-N-acetylmuramoyl-L-alanyl-D-glutamate synthetase</fullName>
    </alternativeName>
</protein>
<dbReference type="Pfam" id="PF08245">
    <property type="entry name" value="Mur_ligase_M"/>
    <property type="match status" value="1"/>
</dbReference>
<dbReference type="Pfam" id="PF02875">
    <property type="entry name" value="Mur_ligase_C"/>
    <property type="match status" value="1"/>
</dbReference>
<keyword evidence="7 8" id="KW-0132">Cell division</keyword>
<gene>
    <name evidence="7" type="primary">murD</name>
    <name evidence="11" type="ORF">SAMN02910418_01623</name>
</gene>
<keyword evidence="3 7" id="KW-0963">Cytoplasm</keyword>
<keyword evidence="5 7" id="KW-0547">Nucleotide-binding</keyword>
<dbReference type="Gene3D" id="3.90.190.20">
    <property type="entry name" value="Mur ligase, C-terminal domain"/>
    <property type="match status" value="1"/>
</dbReference>
<dbReference type="GO" id="GO:0008764">
    <property type="term" value="F:UDP-N-acetylmuramoylalanine-D-glutamate ligase activity"/>
    <property type="evidence" value="ECO:0007669"/>
    <property type="project" value="UniProtKB-UniRule"/>
</dbReference>
<evidence type="ECO:0000259" key="9">
    <source>
        <dbReference type="Pfam" id="PF02875"/>
    </source>
</evidence>
<keyword evidence="7 8" id="KW-0961">Cell wall biogenesis/degradation</keyword>
<keyword evidence="7 8" id="KW-0573">Peptidoglycan synthesis</keyword>
<dbReference type="GO" id="GO:0005737">
    <property type="term" value="C:cytoplasm"/>
    <property type="evidence" value="ECO:0007669"/>
    <property type="project" value="UniProtKB-SubCell"/>
</dbReference>
<dbReference type="InterPro" id="IPR004101">
    <property type="entry name" value="Mur_ligase_C"/>
</dbReference>
<dbReference type="EMBL" id="FNQV01000009">
    <property type="protein sequence ID" value="SEA44913.1"/>
    <property type="molecule type" value="Genomic_DNA"/>
</dbReference>
<evidence type="ECO:0000256" key="4">
    <source>
        <dbReference type="ARBA" id="ARBA00022598"/>
    </source>
</evidence>
<proteinExistence type="inferred from homology"/>
<sequence length="485" mass="49837">MASTSRTRVDLSGARVAVAGLGASGKAALEVLGTLGMDALGVDHSEAAIEAAAEQHLPGRLAHATSDEDFADLATRDRDIVVVSPGITPHTPLYARAAERGVEVISEIELAWRVQAPKADGSFAPWLTLTGTNGKTTTVTMTSAILTSAGLVAPAIGNVGTPAVLVAARGGVDALPAELSSFQLHSTSSVRALASACLNIDDDHLDWHGSAAAYAAAKARVHRGTLRACLYSRHDDATRQMVEEADVTEGARAISIGTDTPPLAGLGLVEDMLVDRAYHAERHTQGVELATLADLAHLAPGGSLPGHVVIDALFAAGLARAADVPPEAIAAGLRSFAPGAHRIETIAEIDGVRYINDSKATNAHAARASLTGMADGSVVWIAGGLAKGARFEELVADVRPKLKAAVLIGVDQEPLATALAAEAPEIPVRVIDPAHRSVMAAAVAAARELAGKGDTVMLAPACASMDQFANYALRGEEFATAVRNG</sequence>
<dbReference type="InterPro" id="IPR036615">
    <property type="entry name" value="Mur_ligase_C_dom_sf"/>
</dbReference>
<evidence type="ECO:0000313" key="12">
    <source>
        <dbReference type="Proteomes" id="UP000199288"/>
    </source>
</evidence>
<evidence type="ECO:0000313" key="11">
    <source>
        <dbReference type="EMBL" id="SEA44913.1"/>
    </source>
</evidence>
<dbReference type="Gene3D" id="3.40.1190.10">
    <property type="entry name" value="Mur-like, catalytic domain"/>
    <property type="match status" value="1"/>
</dbReference>
<dbReference type="SUPFAM" id="SSF53623">
    <property type="entry name" value="MurD-like peptide ligases, catalytic domain"/>
    <property type="match status" value="1"/>
</dbReference>
<dbReference type="InterPro" id="IPR013221">
    <property type="entry name" value="Mur_ligase_cen"/>
</dbReference>
<name>A0A1H4B9U1_9ACTO</name>
<feature type="domain" description="Mur ligase central" evidence="10">
    <location>
        <begin position="130"/>
        <end position="262"/>
    </location>
</feature>
<comment type="catalytic activity">
    <reaction evidence="7 8">
        <text>UDP-N-acetyl-alpha-D-muramoyl-L-alanine + D-glutamate + ATP = UDP-N-acetyl-alpha-D-muramoyl-L-alanyl-D-glutamate + ADP + phosphate + H(+)</text>
        <dbReference type="Rhea" id="RHEA:16429"/>
        <dbReference type="ChEBI" id="CHEBI:15378"/>
        <dbReference type="ChEBI" id="CHEBI:29986"/>
        <dbReference type="ChEBI" id="CHEBI:30616"/>
        <dbReference type="ChEBI" id="CHEBI:43474"/>
        <dbReference type="ChEBI" id="CHEBI:83898"/>
        <dbReference type="ChEBI" id="CHEBI:83900"/>
        <dbReference type="ChEBI" id="CHEBI:456216"/>
        <dbReference type="EC" id="6.3.2.9"/>
    </reaction>
</comment>
<feature type="domain" description="Mur ligase C-terminal" evidence="9">
    <location>
        <begin position="341"/>
        <end position="462"/>
    </location>
</feature>
<dbReference type="PANTHER" id="PTHR43692:SF1">
    <property type="entry name" value="UDP-N-ACETYLMURAMOYLALANINE--D-GLUTAMATE LIGASE"/>
    <property type="match status" value="1"/>
</dbReference>
<dbReference type="PANTHER" id="PTHR43692">
    <property type="entry name" value="UDP-N-ACETYLMURAMOYLALANINE--D-GLUTAMATE LIGASE"/>
    <property type="match status" value="1"/>
</dbReference>
<dbReference type="SUPFAM" id="SSF53244">
    <property type="entry name" value="MurD-like peptide ligases, peptide-binding domain"/>
    <property type="match status" value="1"/>
</dbReference>
<keyword evidence="6 7" id="KW-0067">ATP-binding</keyword>
<organism evidence="11 12">
    <name type="scientific">Bowdeniella nasicola</name>
    <dbReference type="NCBI Taxonomy" id="208480"/>
    <lineage>
        <taxon>Bacteria</taxon>
        <taxon>Bacillati</taxon>
        <taxon>Actinomycetota</taxon>
        <taxon>Actinomycetes</taxon>
        <taxon>Actinomycetales</taxon>
        <taxon>Actinomycetaceae</taxon>
        <taxon>Bowdeniella</taxon>
    </lineage>
</organism>
<dbReference type="GO" id="GO:0005524">
    <property type="term" value="F:ATP binding"/>
    <property type="evidence" value="ECO:0007669"/>
    <property type="project" value="UniProtKB-UniRule"/>
</dbReference>
<comment type="pathway">
    <text evidence="2 7 8">Cell wall biogenesis; peptidoglycan biosynthesis.</text>
</comment>
<dbReference type="InterPro" id="IPR036565">
    <property type="entry name" value="Mur-like_cat_sf"/>
</dbReference>
<keyword evidence="7 8" id="KW-0131">Cell cycle</keyword>
<dbReference type="Gene3D" id="3.40.50.720">
    <property type="entry name" value="NAD(P)-binding Rossmann-like Domain"/>
    <property type="match status" value="1"/>
</dbReference>
<keyword evidence="7 8" id="KW-0133">Cell shape</keyword>
<evidence type="ECO:0000256" key="5">
    <source>
        <dbReference type="ARBA" id="ARBA00022741"/>
    </source>
</evidence>
<keyword evidence="12" id="KW-1185">Reference proteome</keyword>
<dbReference type="HAMAP" id="MF_00639">
    <property type="entry name" value="MurD"/>
    <property type="match status" value="1"/>
</dbReference>
<comment type="function">
    <text evidence="7 8">Cell wall formation. Catalyzes the addition of glutamate to the nucleotide precursor UDP-N-acetylmuramoyl-L-alanine (UMA).</text>
</comment>
<evidence type="ECO:0000259" key="10">
    <source>
        <dbReference type="Pfam" id="PF08245"/>
    </source>
</evidence>
<evidence type="ECO:0000256" key="3">
    <source>
        <dbReference type="ARBA" id="ARBA00022490"/>
    </source>
</evidence>
<dbReference type="RefSeq" id="WP_092564741.1">
    <property type="nucleotide sequence ID" value="NZ_FNQV01000009.1"/>
</dbReference>
<evidence type="ECO:0000256" key="2">
    <source>
        <dbReference type="ARBA" id="ARBA00004752"/>
    </source>
</evidence>
<dbReference type="Proteomes" id="UP000199288">
    <property type="component" value="Unassembled WGS sequence"/>
</dbReference>
<dbReference type="InterPro" id="IPR005762">
    <property type="entry name" value="MurD"/>
</dbReference>
<evidence type="ECO:0000256" key="6">
    <source>
        <dbReference type="ARBA" id="ARBA00022840"/>
    </source>
</evidence>
<dbReference type="GO" id="GO:0008360">
    <property type="term" value="P:regulation of cell shape"/>
    <property type="evidence" value="ECO:0007669"/>
    <property type="project" value="UniProtKB-KW"/>
</dbReference>
<feature type="binding site" evidence="7">
    <location>
        <begin position="131"/>
        <end position="137"/>
    </location>
    <ligand>
        <name>ATP</name>
        <dbReference type="ChEBI" id="CHEBI:30616"/>
    </ligand>
</feature>
<dbReference type="UniPathway" id="UPA00219"/>
<dbReference type="AlphaFoldDB" id="A0A1H4B9U1"/>
<dbReference type="EC" id="6.3.2.9" evidence="7 8"/>
<dbReference type="GO" id="GO:0051301">
    <property type="term" value="P:cell division"/>
    <property type="evidence" value="ECO:0007669"/>
    <property type="project" value="UniProtKB-KW"/>
</dbReference>
<evidence type="ECO:0000256" key="8">
    <source>
        <dbReference type="RuleBase" id="RU003664"/>
    </source>
</evidence>